<feature type="transmembrane region" description="Helical" evidence="1">
    <location>
        <begin position="106"/>
        <end position="127"/>
    </location>
</feature>
<evidence type="ECO:0000313" key="2">
    <source>
        <dbReference type="EMBL" id="QIL45617.1"/>
    </source>
</evidence>
<keyword evidence="1" id="KW-0812">Transmembrane</keyword>
<dbReference type="Proteomes" id="UP000500890">
    <property type="component" value="Chromosome"/>
</dbReference>
<gene>
    <name evidence="2" type="ORF">G7081_00210</name>
</gene>
<dbReference type="RefSeq" id="WP_166006292.1">
    <property type="nucleotide sequence ID" value="NZ_CP049886.1"/>
</dbReference>
<evidence type="ECO:0000256" key="1">
    <source>
        <dbReference type="SAM" id="Phobius"/>
    </source>
</evidence>
<feature type="transmembrane region" description="Helical" evidence="1">
    <location>
        <begin position="147"/>
        <end position="170"/>
    </location>
</feature>
<keyword evidence="1" id="KW-1133">Transmembrane helix</keyword>
<proteinExistence type="predicted"/>
<keyword evidence="1" id="KW-0472">Membrane</keyword>
<organism evidence="2 3">
    <name type="scientific">Vagococcus coleopterorum</name>
    <dbReference type="NCBI Taxonomy" id="2714946"/>
    <lineage>
        <taxon>Bacteria</taxon>
        <taxon>Bacillati</taxon>
        <taxon>Bacillota</taxon>
        <taxon>Bacilli</taxon>
        <taxon>Lactobacillales</taxon>
        <taxon>Enterococcaceae</taxon>
        <taxon>Vagococcus</taxon>
    </lineage>
</organism>
<dbReference type="KEGG" id="vah:G7081_00210"/>
<protein>
    <submittedName>
        <fullName evidence="2">Uncharacterized protein</fullName>
    </submittedName>
</protein>
<accession>A0A6G8AKV2</accession>
<reference evidence="2 3" key="1">
    <citation type="submission" date="2020-03" db="EMBL/GenBank/DDBJ databases">
        <title>Vagococcus sp. nov., isolated from beetles.</title>
        <authorList>
            <person name="Hyun D.-W."/>
            <person name="Bae J.-W."/>
        </authorList>
    </citation>
    <scope>NUCLEOTIDE SEQUENCE [LARGE SCALE GENOMIC DNA]</scope>
    <source>
        <strain evidence="2 3">HDW17A</strain>
    </source>
</reference>
<name>A0A6G8AKV2_9ENTE</name>
<evidence type="ECO:0000313" key="3">
    <source>
        <dbReference type="Proteomes" id="UP000500890"/>
    </source>
</evidence>
<dbReference type="AlphaFoldDB" id="A0A6G8AKV2"/>
<feature type="transmembrane region" description="Helical" evidence="1">
    <location>
        <begin position="63"/>
        <end position="85"/>
    </location>
</feature>
<feature type="transmembrane region" description="Helical" evidence="1">
    <location>
        <begin position="12"/>
        <end position="34"/>
    </location>
</feature>
<sequence>MLNTGFEKLNNFILFLIKIGYVILIPVAILKWLARPLFYFFTRNKELPSLPFSLSPEQTATYVVNYLAVYFLALVILYAFGKLFFEMTTKETYLTFQPFDIFLNHLFTLFQSLGTLIVQGVLIYYFVTNTSYLPETVTATWNLIDSYGMFQQLFIQVAGLMFVMGSLLIFKSNSITFRNYYY</sequence>
<keyword evidence="3" id="KW-1185">Reference proteome</keyword>
<dbReference type="EMBL" id="CP049886">
    <property type="protein sequence ID" value="QIL45617.1"/>
    <property type="molecule type" value="Genomic_DNA"/>
</dbReference>